<accession>A0A3E3EFG9</accession>
<dbReference type="RefSeq" id="WP_003536897.1">
    <property type="nucleotide sequence ID" value="NZ_AP031443.1"/>
</dbReference>
<reference evidence="4 5" key="1">
    <citation type="submission" date="2018-08" db="EMBL/GenBank/DDBJ databases">
        <title>A genome reference for cultivated species of the human gut microbiota.</title>
        <authorList>
            <person name="Zou Y."/>
            <person name="Xue W."/>
            <person name="Luo G."/>
        </authorList>
    </citation>
    <scope>NUCLEOTIDE SEQUENCE [LARGE SCALE GENOMIC DNA]</scope>
    <source>
        <strain evidence="4 5">OM06-4</strain>
    </source>
</reference>
<feature type="region of interest" description="Disordered" evidence="1">
    <location>
        <begin position="48"/>
        <end position="72"/>
    </location>
</feature>
<keyword evidence="2" id="KW-0812">Transmembrane</keyword>
<feature type="transmembrane region" description="Helical" evidence="2">
    <location>
        <begin position="129"/>
        <end position="150"/>
    </location>
</feature>
<proteinExistence type="predicted"/>
<sequence length="176" mass="19079">MLKKKNNLICMIMIITALISGISTVILDYNLNSNSSAVTSLSTNSNNLDGDNPFGNNDSSTNNSTNPFGNSDSSIFPTTANNQNSKYRISILATCSIIICALIASLAIIYLIMSKLSQHQVFINNDKKWIYGLSSCLLTILISFICINATKNLDSKTNNPTSIPNSSEQSNNNDIV</sequence>
<evidence type="ECO:0000313" key="4">
    <source>
        <dbReference type="EMBL" id="RGD86372.1"/>
    </source>
</evidence>
<evidence type="ECO:0000256" key="1">
    <source>
        <dbReference type="SAM" id="MobiDB-lite"/>
    </source>
</evidence>
<feature type="transmembrane region" description="Helical" evidence="2">
    <location>
        <begin position="7"/>
        <end position="27"/>
    </location>
</feature>
<organism evidence="4 5">
    <name type="scientific">Thomasclavelia ramosa</name>
    <dbReference type="NCBI Taxonomy" id="1547"/>
    <lineage>
        <taxon>Bacteria</taxon>
        <taxon>Bacillati</taxon>
        <taxon>Bacillota</taxon>
        <taxon>Erysipelotrichia</taxon>
        <taxon>Erysipelotrichales</taxon>
        <taxon>Coprobacillaceae</taxon>
        <taxon>Thomasclavelia</taxon>
    </lineage>
</organism>
<keyword evidence="2" id="KW-0472">Membrane</keyword>
<dbReference type="EMBL" id="QUSL01000006">
    <property type="protein sequence ID" value="RGD86372.1"/>
    <property type="molecule type" value="Genomic_DNA"/>
</dbReference>
<dbReference type="AlphaFoldDB" id="A0A3E3EFG9"/>
<dbReference type="Proteomes" id="UP000261032">
    <property type="component" value="Unassembled WGS sequence"/>
</dbReference>
<reference evidence="3" key="2">
    <citation type="submission" date="2023-01" db="EMBL/GenBank/DDBJ databases">
        <title>Human gut microbiome strain richness.</title>
        <authorList>
            <person name="Chen-Liaw A."/>
        </authorList>
    </citation>
    <scope>NUCLEOTIDE SEQUENCE</scope>
    <source>
        <strain evidence="3">1001217st2_G6_1001217B_191108</strain>
    </source>
</reference>
<dbReference type="EMBL" id="JAQLKE010000003">
    <property type="protein sequence ID" value="MDB7082608.1"/>
    <property type="molecule type" value="Genomic_DNA"/>
</dbReference>
<name>A0A3E3EFG9_9FIRM</name>
<feature type="region of interest" description="Disordered" evidence="1">
    <location>
        <begin position="156"/>
        <end position="176"/>
    </location>
</feature>
<dbReference type="Proteomes" id="UP001211987">
    <property type="component" value="Unassembled WGS sequence"/>
</dbReference>
<keyword evidence="2" id="KW-1133">Transmembrane helix</keyword>
<evidence type="ECO:0000313" key="3">
    <source>
        <dbReference type="EMBL" id="MDB7082608.1"/>
    </source>
</evidence>
<protein>
    <submittedName>
        <fullName evidence="4">Uncharacterized protein</fullName>
    </submittedName>
</protein>
<evidence type="ECO:0000313" key="5">
    <source>
        <dbReference type="Proteomes" id="UP000261032"/>
    </source>
</evidence>
<evidence type="ECO:0000256" key="2">
    <source>
        <dbReference type="SAM" id="Phobius"/>
    </source>
</evidence>
<feature type="compositionally biased region" description="Low complexity" evidence="1">
    <location>
        <begin position="56"/>
        <end position="66"/>
    </location>
</feature>
<feature type="transmembrane region" description="Helical" evidence="2">
    <location>
        <begin position="89"/>
        <end position="113"/>
    </location>
</feature>
<comment type="caution">
    <text evidence="4">The sequence shown here is derived from an EMBL/GenBank/DDBJ whole genome shotgun (WGS) entry which is preliminary data.</text>
</comment>
<dbReference type="GeneID" id="64197853"/>
<gene>
    <name evidence="4" type="ORF">DXB93_05805</name>
    <name evidence="3" type="ORF">PM738_02245</name>
</gene>